<dbReference type="RefSeq" id="WP_376844309.1">
    <property type="nucleotide sequence ID" value="NZ_JBHSFW010000001.1"/>
</dbReference>
<evidence type="ECO:0000256" key="2">
    <source>
        <dbReference type="ARBA" id="ARBA00022598"/>
    </source>
</evidence>
<comment type="similarity">
    <text evidence="10">Belongs to the MurCDEF family. MurF subfamily.</text>
</comment>
<dbReference type="GO" id="GO:0047480">
    <property type="term" value="F:UDP-N-acetylmuramoyl-tripeptide-D-alanyl-D-alanine ligase activity"/>
    <property type="evidence" value="ECO:0007669"/>
    <property type="project" value="UniProtKB-EC"/>
</dbReference>
<accession>A0ABV9GJC5</accession>
<dbReference type="HAMAP" id="MF_02019">
    <property type="entry name" value="MurF"/>
    <property type="match status" value="1"/>
</dbReference>
<evidence type="ECO:0000256" key="7">
    <source>
        <dbReference type="ARBA" id="ARBA00022984"/>
    </source>
</evidence>
<evidence type="ECO:0000256" key="5">
    <source>
        <dbReference type="ARBA" id="ARBA00022840"/>
    </source>
</evidence>
<protein>
    <recommendedName>
        <fullName evidence="10 11">UDP-N-acetylmuramoyl-tripeptide--D-alanyl-D-alanine ligase</fullName>
        <ecNumber evidence="10 11">6.3.2.10</ecNumber>
    </recommendedName>
    <alternativeName>
        <fullName evidence="10">D-alanyl-D-alanine-adding enzyme</fullName>
    </alternativeName>
</protein>
<dbReference type="PANTHER" id="PTHR43024">
    <property type="entry name" value="UDP-N-ACETYLMURAMOYL-TRIPEPTIDE--D-ALANYL-D-ALANINE LIGASE"/>
    <property type="match status" value="1"/>
</dbReference>
<keyword evidence="4 10" id="KW-0547">Nucleotide-binding</keyword>
<dbReference type="InterPro" id="IPR036565">
    <property type="entry name" value="Mur-like_cat_sf"/>
</dbReference>
<evidence type="ECO:0000256" key="6">
    <source>
        <dbReference type="ARBA" id="ARBA00022960"/>
    </source>
</evidence>
<keyword evidence="6 10" id="KW-0133">Cell shape</keyword>
<comment type="catalytic activity">
    <reaction evidence="10 11">
        <text>D-alanyl-D-alanine + UDP-N-acetyl-alpha-D-muramoyl-L-alanyl-gamma-D-glutamyl-meso-2,6-diaminopimelate + ATP = UDP-N-acetyl-alpha-D-muramoyl-L-alanyl-gamma-D-glutamyl-meso-2,6-diaminopimeloyl-D-alanyl-D-alanine + ADP + phosphate + H(+)</text>
        <dbReference type="Rhea" id="RHEA:28374"/>
        <dbReference type="ChEBI" id="CHEBI:15378"/>
        <dbReference type="ChEBI" id="CHEBI:30616"/>
        <dbReference type="ChEBI" id="CHEBI:43474"/>
        <dbReference type="ChEBI" id="CHEBI:57822"/>
        <dbReference type="ChEBI" id="CHEBI:61386"/>
        <dbReference type="ChEBI" id="CHEBI:83905"/>
        <dbReference type="ChEBI" id="CHEBI:456216"/>
        <dbReference type="EC" id="6.3.2.10"/>
    </reaction>
</comment>
<keyword evidence="1 10" id="KW-0963">Cytoplasm</keyword>
<keyword evidence="15" id="KW-1185">Reference proteome</keyword>
<dbReference type="Gene3D" id="3.90.190.20">
    <property type="entry name" value="Mur ligase, C-terminal domain"/>
    <property type="match status" value="1"/>
</dbReference>
<dbReference type="InterPro" id="IPR036615">
    <property type="entry name" value="Mur_ligase_C_dom_sf"/>
</dbReference>
<dbReference type="InterPro" id="IPR051046">
    <property type="entry name" value="MurCDEF_CellWall_CoF430Synth"/>
</dbReference>
<feature type="domain" description="Mur ligase central" evidence="13">
    <location>
        <begin position="112"/>
        <end position="293"/>
    </location>
</feature>
<dbReference type="NCBIfam" id="TIGR01143">
    <property type="entry name" value="murF"/>
    <property type="match status" value="1"/>
</dbReference>
<dbReference type="SUPFAM" id="SSF63418">
    <property type="entry name" value="MurE/MurF N-terminal domain"/>
    <property type="match status" value="1"/>
</dbReference>
<organism evidence="14 15">
    <name type="scientific">Camelliibacillus cellulosilyticus</name>
    <dbReference type="NCBI Taxonomy" id="2174486"/>
    <lineage>
        <taxon>Bacteria</taxon>
        <taxon>Bacillati</taxon>
        <taxon>Bacillota</taxon>
        <taxon>Bacilli</taxon>
        <taxon>Bacillales</taxon>
        <taxon>Sporolactobacillaceae</taxon>
        <taxon>Camelliibacillus</taxon>
    </lineage>
</organism>
<dbReference type="EC" id="6.3.2.10" evidence="10 11"/>
<dbReference type="SUPFAM" id="SSF53244">
    <property type="entry name" value="MurD-like peptide ligases, peptide-binding domain"/>
    <property type="match status" value="1"/>
</dbReference>
<dbReference type="Gene3D" id="3.40.1190.10">
    <property type="entry name" value="Mur-like, catalytic domain"/>
    <property type="match status" value="1"/>
</dbReference>
<dbReference type="PANTHER" id="PTHR43024:SF1">
    <property type="entry name" value="UDP-N-ACETYLMURAMOYL-TRIPEPTIDE--D-ALANYL-D-ALANINE LIGASE"/>
    <property type="match status" value="1"/>
</dbReference>
<evidence type="ECO:0000259" key="12">
    <source>
        <dbReference type="Pfam" id="PF02875"/>
    </source>
</evidence>
<dbReference type="Pfam" id="PF08245">
    <property type="entry name" value="Mur_ligase_M"/>
    <property type="match status" value="1"/>
</dbReference>
<sequence>MGVDVKHIRKITEDLRGDARQLPITLQVFIDTRQKVEDGLFVPIIGERHDGHQFLMDAVKAGAVAALWAKDHAVPEGLAPDFPLFLVDDTLIALQQLAALYRHEIDPVVIGVTGSNGKTTTKDIIAAVLASVYNTHKTSGNLNNHIGLPLTLLRMPADCQVCVLEMGMNHFGEISLLSRLAEPDIAVITNIGESHIEFLGSRKGIATAKLEIIDGLKSGGLLIIDGDEPLLSHIREKDINIKMCGYGAENDWQITKAVPSADGMAFTVNNRAYNIPLLGRHNVKNAVYALAVASKLNISEDKARAALRSVQITGMRLETMRGKHGSFIINDAYNASPTSMKAALETLSSVPGYSRKIAVLGDMYELGPDEQALHESVAQWVSKPITDLVTVGEKGSWIAKAMNRENAVSVKSFKTKEEALPYLESLIGPDTAFLFKASMLLKLGALADALAEEDKR</sequence>
<keyword evidence="3 10" id="KW-0132">Cell division</keyword>
<evidence type="ECO:0000256" key="8">
    <source>
        <dbReference type="ARBA" id="ARBA00023306"/>
    </source>
</evidence>
<keyword evidence="8 10" id="KW-0131">Cell cycle</keyword>
<dbReference type="Gene3D" id="3.40.1390.10">
    <property type="entry name" value="MurE/MurF, N-terminal domain"/>
    <property type="match status" value="1"/>
</dbReference>
<dbReference type="Pfam" id="PF02875">
    <property type="entry name" value="Mur_ligase_C"/>
    <property type="match status" value="1"/>
</dbReference>
<comment type="caution">
    <text evidence="14">The sequence shown here is derived from an EMBL/GenBank/DDBJ whole genome shotgun (WGS) entry which is preliminary data.</text>
</comment>
<keyword evidence="5 10" id="KW-0067">ATP-binding</keyword>
<evidence type="ECO:0000259" key="13">
    <source>
        <dbReference type="Pfam" id="PF08245"/>
    </source>
</evidence>
<evidence type="ECO:0000256" key="4">
    <source>
        <dbReference type="ARBA" id="ARBA00022741"/>
    </source>
</evidence>
<evidence type="ECO:0000256" key="10">
    <source>
        <dbReference type="HAMAP-Rule" id="MF_02019"/>
    </source>
</evidence>
<dbReference type="SUPFAM" id="SSF53623">
    <property type="entry name" value="MurD-like peptide ligases, catalytic domain"/>
    <property type="match status" value="1"/>
</dbReference>
<evidence type="ECO:0000256" key="11">
    <source>
        <dbReference type="RuleBase" id="RU004136"/>
    </source>
</evidence>
<feature type="domain" description="Mur ligase C-terminal" evidence="12">
    <location>
        <begin position="315"/>
        <end position="438"/>
    </location>
</feature>
<evidence type="ECO:0000313" key="15">
    <source>
        <dbReference type="Proteomes" id="UP001596022"/>
    </source>
</evidence>
<dbReference type="InterPro" id="IPR004101">
    <property type="entry name" value="Mur_ligase_C"/>
</dbReference>
<keyword evidence="9 10" id="KW-0961">Cell wall biogenesis/degradation</keyword>
<reference evidence="15" key="1">
    <citation type="journal article" date="2019" name="Int. J. Syst. Evol. Microbiol.">
        <title>The Global Catalogue of Microorganisms (GCM) 10K type strain sequencing project: providing services to taxonomists for standard genome sequencing and annotation.</title>
        <authorList>
            <consortium name="The Broad Institute Genomics Platform"/>
            <consortium name="The Broad Institute Genome Sequencing Center for Infectious Disease"/>
            <person name="Wu L."/>
            <person name="Ma J."/>
        </authorList>
    </citation>
    <scope>NUCLEOTIDE SEQUENCE [LARGE SCALE GENOMIC DNA]</scope>
    <source>
        <strain evidence="15">CGMCC 1.16306</strain>
    </source>
</reference>
<dbReference type="Proteomes" id="UP001596022">
    <property type="component" value="Unassembled WGS sequence"/>
</dbReference>
<dbReference type="InterPro" id="IPR035911">
    <property type="entry name" value="MurE/MurF_N"/>
</dbReference>
<gene>
    <name evidence="10 14" type="primary">murF</name>
    <name evidence="14" type="ORF">ACFO4N_00765</name>
</gene>
<name>A0ABV9GJC5_9BACL</name>
<dbReference type="InterPro" id="IPR013221">
    <property type="entry name" value="Mur_ligase_cen"/>
</dbReference>
<comment type="subcellular location">
    <subcellularLocation>
        <location evidence="10 11">Cytoplasm</location>
    </subcellularLocation>
</comment>
<keyword evidence="7 10" id="KW-0573">Peptidoglycan synthesis</keyword>
<dbReference type="InterPro" id="IPR005863">
    <property type="entry name" value="UDP-N-AcMur_synth"/>
</dbReference>
<feature type="binding site" evidence="10">
    <location>
        <begin position="114"/>
        <end position="120"/>
    </location>
    <ligand>
        <name>ATP</name>
        <dbReference type="ChEBI" id="CHEBI:30616"/>
    </ligand>
</feature>
<proteinExistence type="inferred from homology"/>
<comment type="function">
    <text evidence="10 11">Involved in cell wall formation. Catalyzes the final step in the synthesis of UDP-N-acetylmuramoyl-pentapeptide, the precursor of murein.</text>
</comment>
<keyword evidence="2 10" id="KW-0436">Ligase</keyword>
<comment type="pathway">
    <text evidence="10 11">Cell wall biogenesis; peptidoglycan biosynthesis.</text>
</comment>
<evidence type="ECO:0000256" key="9">
    <source>
        <dbReference type="ARBA" id="ARBA00023316"/>
    </source>
</evidence>
<evidence type="ECO:0000313" key="14">
    <source>
        <dbReference type="EMBL" id="MFC4617254.1"/>
    </source>
</evidence>
<dbReference type="EMBL" id="JBHSFW010000001">
    <property type="protein sequence ID" value="MFC4617254.1"/>
    <property type="molecule type" value="Genomic_DNA"/>
</dbReference>
<evidence type="ECO:0000256" key="1">
    <source>
        <dbReference type="ARBA" id="ARBA00022490"/>
    </source>
</evidence>
<evidence type="ECO:0000256" key="3">
    <source>
        <dbReference type="ARBA" id="ARBA00022618"/>
    </source>
</evidence>